<protein>
    <submittedName>
        <fullName evidence="2">Uncharacterized protein</fullName>
    </submittedName>
</protein>
<sequence>MIPFVIPSEAKRSRGILKRSLHASRLWRDLVGMTVGVVFLLLTSSVNAQQVSLSISPPILELVIKPGKSIMVAYRVGNLGDPTILTTKILPFEPKDNLGNIRIKKEFDGPVRFGLDNADLQLEQPFFLKTGDSQQLLLRIRLPEGAPEGDYYYTLLAETVPPKSSEGIGSAQARVDIGSNILITVTESGSVEVKPKIALFSTLGGLILDRDLKIYDSFDKIPLTLIVENKGKNMIKPEGEITLKGNFGEEIKYDIIPKNILSMSQRLVEATPSAQFEKPVSLTLSGFFVGLYRLSTKLTFGENSPTVFASTSFLALPFKLIVGLIVVIIITTFVIRKFSTQEDED</sequence>
<keyword evidence="1" id="KW-1133">Transmembrane helix</keyword>
<evidence type="ECO:0000256" key="1">
    <source>
        <dbReference type="SAM" id="Phobius"/>
    </source>
</evidence>
<accession>A0A2H0KMK3</accession>
<dbReference type="EMBL" id="PCVL01000038">
    <property type="protein sequence ID" value="PIQ72466.1"/>
    <property type="molecule type" value="Genomic_DNA"/>
</dbReference>
<reference evidence="2 3" key="1">
    <citation type="submission" date="2017-09" db="EMBL/GenBank/DDBJ databases">
        <title>Depth-based differentiation of microbial function through sediment-hosted aquifers and enrichment of novel symbionts in the deep terrestrial subsurface.</title>
        <authorList>
            <person name="Probst A.J."/>
            <person name="Ladd B."/>
            <person name="Jarett J.K."/>
            <person name="Geller-Mcgrath D.E."/>
            <person name="Sieber C.M."/>
            <person name="Emerson J.B."/>
            <person name="Anantharaman K."/>
            <person name="Thomas B.C."/>
            <person name="Malmstrom R."/>
            <person name="Stieglmeier M."/>
            <person name="Klingl A."/>
            <person name="Woyke T."/>
            <person name="Ryan C.M."/>
            <person name="Banfield J.F."/>
        </authorList>
    </citation>
    <scope>NUCLEOTIDE SEQUENCE [LARGE SCALE GENOMIC DNA]</scope>
    <source>
        <strain evidence="2">CG11_big_fil_rev_8_21_14_0_20_35_14</strain>
    </source>
</reference>
<keyword evidence="1" id="KW-0472">Membrane</keyword>
<feature type="transmembrane region" description="Helical" evidence="1">
    <location>
        <begin position="313"/>
        <end position="335"/>
    </location>
</feature>
<evidence type="ECO:0000313" key="3">
    <source>
        <dbReference type="Proteomes" id="UP000229570"/>
    </source>
</evidence>
<gene>
    <name evidence="2" type="ORF">COV86_02845</name>
</gene>
<evidence type="ECO:0000313" key="2">
    <source>
        <dbReference type="EMBL" id="PIQ72466.1"/>
    </source>
</evidence>
<proteinExistence type="predicted"/>
<dbReference type="AlphaFoldDB" id="A0A2H0KMK3"/>
<dbReference type="Proteomes" id="UP000229570">
    <property type="component" value="Unassembled WGS sequence"/>
</dbReference>
<comment type="caution">
    <text evidence="2">The sequence shown here is derived from an EMBL/GenBank/DDBJ whole genome shotgun (WGS) entry which is preliminary data.</text>
</comment>
<keyword evidence="1" id="KW-0812">Transmembrane</keyword>
<name>A0A2H0KMK3_9BACT</name>
<organism evidence="2 3">
    <name type="scientific">Candidatus Roizmanbacteria bacterium CG11_big_fil_rev_8_21_14_0_20_35_14</name>
    <dbReference type="NCBI Taxonomy" id="1974855"/>
    <lineage>
        <taxon>Bacteria</taxon>
        <taxon>Candidatus Roizmaniibacteriota</taxon>
    </lineage>
</organism>